<accession>A0ACB9QQY1</accession>
<reference evidence="2" key="1">
    <citation type="journal article" date="2023" name="Front. Plant Sci.">
        <title>Chromosomal-level genome assembly of Melastoma candidum provides insights into trichome evolution.</title>
        <authorList>
            <person name="Zhong Y."/>
            <person name="Wu W."/>
            <person name="Sun C."/>
            <person name="Zou P."/>
            <person name="Liu Y."/>
            <person name="Dai S."/>
            <person name="Zhou R."/>
        </authorList>
    </citation>
    <scope>NUCLEOTIDE SEQUENCE [LARGE SCALE GENOMIC DNA]</scope>
</reference>
<dbReference type="Proteomes" id="UP001057402">
    <property type="component" value="Chromosome 6"/>
</dbReference>
<comment type="caution">
    <text evidence="1">The sequence shown here is derived from an EMBL/GenBank/DDBJ whole genome shotgun (WGS) entry which is preliminary data.</text>
</comment>
<protein>
    <submittedName>
        <fullName evidence="1">Uncharacterized protein</fullName>
    </submittedName>
</protein>
<keyword evidence="2" id="KW-1185">Reference proteome</keyword>
<organism evidence="1 2">
    <name type="scientific">Melastoma candidum</name>
    <dbReference type="NCBI Taxonomy" id="119954"/>
    <lineage>
        <taxon>Eukaryota</taxon>
        <taxon>Viridiplantae</taxon>
        <taxon>Streptophyta</taxon>
        <taxon>Embryophyta</taxon>
        <taxon>Tracheophyta</taxon>
        <taxon>Spermatophyta</taxon>
        <taxon>Magnoliopsida</taxon>
        <taxon>eudicotyledons</taxon>
        <taxon>Gunneridae</taxon>
        <taxon>Pentapetalae</taxon>
        <taxon>rosids</taxon>
        <taxon>malvids</taxon>
        <taxon>Myrtales</taxon>
        <taxon>Melastomataceae</taxon>
        <taxon>Melastomatoideae</taxon>
        <taxon>Melastomateae</taxon>
        <taxon>Melastoma</taxon>
    </lineage>
</organism>
<dbReference type="EMBL" id="CM042885">
    <property type="protein sequence ID" value="KAI4367715.1"/>
    <property type="molecule type" value="Genomic_DNA"/>
</dbReference>
<gene>
    <name evidence="1" type="ORF">MLD38_023423</name>
</gene>
<evidence type="ECO:0000313" key="1">
    <source>
        <dbReference type="EMBL" id="KAI4367715.1"/>
    </source>
</evidence>
<proteinExistence type="predicted"/>
<evidence type="ECO:0000313" key="2">
    <source>
        <dbReference type="Proteomes" id="UP001057402"/>
    </source>
</evidence>
<name>A0ACB9QQY1_9MYRT</name>
<sequence>MLSAMLSKARPGSKGCGARPERPRGPRPCAITKARKGAHLTPGAGPRSGRLAPLEAPLTNRLGFERLPRKERRGGRRRQTGRRGGFAPQKTSYKYSRSRAEVGGRNIRMGSVLKEFM</sequence>